<dbReference type="EMBL" id="MK552327">
    <property type="protein sequence ID" value="QBJ02594.1"/>
    <property type="molecule type" value="Genomic_DNA"/>
</dbReference>
<organism evidence="3 4">
    <name type="scientific">Pseudomonas phage Psa21</name>
    <dbReference type="NCBI Taxonomy" id="2530023"/>
    <lineage>
        <taxon>Viruses</taxon>
        <taxon>Duplodnaviria</taxon>
        <taxon>Heunggongvirae</taxon>
        <taxon>Uroviricota</taxon>
        <taxon>Caudoviricetes</taxon>
        <taxon>Chimalliviridae</taxon>
        <taxon>Tepukevirus</taxon>
        <taxon>Tepukevirus Psa21</taxon>
    </lineage>
</organism>
<feature type="coiled-coil region" evidence="1">
    <location>
        <begin position="3"/>
        <end position="37"/>
    </location>
</feature>
<evidence type="ECO:0000313" key="3">
    <source>
        <dbReference type="EMBL" id="QBJ02594.1"/>
    </source>
</evidence>
<evidence type="ECO:0000313" key="4">
    <source>
        <dbReference type="Proteomes" id="UP000294134"/>
    </source>
</evidence>
<reference evidence="3 4" key="1">
    <citation type="submission" date="2019-02" db="EMBL/GenBank/DDBJ databases">
        <authorList>
            <person name="Frampton R.A."/>
            <person name="Wojtus J.K."/>
            <person name="Fineran P.C."/>
            <person name="Hendrickson H.L."/>
        </authorList>
    </citation>
    <scope>NUCLEOTIDE SEQUENCE [LARGE SCALE GENOMIC DNA]</scope>
</reference>
<dbReference type="Proteomes" id="UP000294134">
    <property type="component" value="Segment"/>
</dbReference>
<accession>A0A481W5D1</accession>
<keyword evidence="1" id="KW-0175">Coiled coil</keyword>
<gene>
    <name evidence="3" type="ORF">PSA21_65</name>
</gene>
<name>A0A481W5D1_9CAUD</name>
<feature type="region of interest" description="Disordered" evidence="2">
    <location>
        <begin position="143"/>
        <end position="164"/>
    </location>
</feature>
<sequence length="164" mass="18167">MSAEATAVRIGNLERRLNALEKRNEILETSFKELVDLVRTSETSFTKKVLQAFSGVFHQLSDQLAATAQGPTAFDYDVEPVAEGTPQSIIVKRTGEQYDFSTSVTPDQIQNEGTEVLVEIFKRKELLKDGESGWFLLSAKHSDPQQVHTNGIRPTETGEPEVSA</sequence>
<protein>
    <submittedName>
        <fullName evidence="3">Uncharacterized protein</fullName>
    </submittedName>
</protein>
<evidence type="ECO:0000256" key="2">
    <source>
        <dbReference type="SAM" id="MobiDB-lite"/>
    </source>
</evidence>
<keyword evidence="4" id="KW-1185">Reference proteome</keyword>
<evidence type="ECO:0000256" key="1">
    <source>
        <dbReference type="SAM" id="Coils"/>
    </source>
</evidence>
<proteinExistence type="predicted"/>